<name>A0ABN2TV44_9MICO</name>
<reference evidence="1 2" key="1">
    <citation type="journal article" date="2019" name="Int. J. Syst. Evol. Microbiol.">
        <title>The Global Catalogue of Microorganisms (GCM) 10K type strain sequencing project: providing services to taxonomists for standard genome sequencing and annotation.</title>
        <authorList>
            <consortium name="The Broad Institute Genomics Platform"/>
            <consortium name="The Broad Institute Genome Sequencing Center for Infectious Disease"/>
            <person name="Wu L."/>
            <person name="Ma J."/>
        </authorList>
    </citation>
    <scope>NUCLEOTIDE SEQUENCE [LARGE SCALE GENOMIC DNA]</scope>
    <source>
        <strain evidence="1 2">JCM 15672</strain>
    </source>
</reference>
<proteinExistence type="predicted"/>
<comment type="caution">
    <text evidence="1">The sequence shown here is derived from an EMBL/GenBank/DDBJ whole genome shotgun (WGS) entry which is preliminary data.</text>
</comment>
<dbReference type="EMBL" id="BAAAPW010000001">
    <property type="protein sequence ID" value="GAA2021734.1"/>
    <property type="molecule type" value="Genomic_DNA"/>
</dbReference>
<evidence type="ECO:0000313" key="2">
    <source>
        <dbReference type="Proteomes" id="UP001501196"/>
    </source>
</evidence>
<protein>
    <submittedName>
        <fullName evidence="1">Replication-relaxation family protein</fullName>
    </submittedName>
</protein>
<sequence length="273" mass="30774">MNAQATRDLGPHLTERDIRILEDLEQFRLLTTRQLQRLHLPARPFGDHATASAATRGTSRILNRLEGLGAVARLERRIGGIKHGSALTIWHLGAAGERYLRARRGDPTRRRYTEPSLSFTAHTLAVADIAVMLREQVSIDSFELLDLEVESACWRTFNSTGTDAITLRPDLLVVTADTETETHSFVEVDLGTEHTNAVLRKCRTYQQYQRTGTEQTTRGLFPAVVWIIPTRKRAVALRDAIRAERTLDPDLFWVITPDAMLRHLAPYNATVTT</sequence>
<evidence type="ECO:0000313" key="1">
    <source>
        <dbReference type="EMBL" id="GAA2021734.1"/>
    </source>
</evidence>
<dbReference type="InterPro" id="IPR025855">
    <property type="entry name" value="Replic_Relax"/>
</dbReference>
<organism evidence="1 2">
    <name type="scientific">Agromyces tropicus</name>
    <dbReference type="NCBI Taxonomy" id="555371"/>
    <lineage>
        <taxon>Bacteria</taxon>
        <taxon>Bacillati</taxon>
        <taxon>Actinomycetota</taxon>
        <taxon>Actinomycetes</taxon>
        <taxon>Micrococcales</taxon>
        <taxon>Microbacteriaceae</taxon>
        <taxon>Agromyces</taxon>
    </lineage>
</organism>
<accession>A0ABN2TV44</accession>
<dbReference type="Proteomes" id="UP001501196">
    <property type="component" value="Unassembled WGS sequence"/>
</dbReference>
<keyword evidence="2" id="KW-1185">Reference proteome</keyword>
<dbReference type="RefSeq" id="WP_344368603.1">
    <property type="nucleotide sequence ID" value="NZ_BAAAPW010000001.1"/>
</dbReference>
<gene>
    <name evidence="1" type="ORF">GCM10009819_00290</name>
</gene>
<dbReference type="Pfam" id="PF13814">
    <property type="entry name" value="Replic_Relax"/>
    <property type="match status" value="1"/>
</dbReference>